<dbReference type="AlphaFoldDB" id="A0A4U1JHL1"/>
<dbReference type="InterPro" id="IPR027417">
    <property type="entry name" value="P-loop_NTPase"/>
</dbReference>
<evidence type="ECO:0000313" key="6">
    <source>
        <dbReference type="Proteomes" id="UP000309215"/>
    </source>
</evidence>
<dbReference type="PANTHER" id="PTHR43023">
    <property type="entry name" value="PROTEIN TRIGALACTOSYLDIACYLGLYCEROL 3, CHLOROPLASTIC"/>
    <property type="match status" value="1"/>
</dbReference>
<dbReference type="SUPFAM" id="SSF52540">
    <property type="entry name" value="P-loop containing nucleoside triphosphate hydrolases"/>
    <property type="match status" value="1"/>
</dbReference>
<evidence type="ECO:0000256" key="1">
    <source>
        <dbReference type="ARBA" id="ARBA00022448"/>
    </source>
</evidence>
<comment type="caution">
    <text evidence="5">The sequence shown here is derived from an EMBL/GenBank/DDBJ whole genome shotgun (WGS) entry which is preliminary data.</text>
</comment>
<dbReference type="Gene3D" id="3.40.50.300">
    <property type="entry name" value="P-loop containing nucleotide triphosphate hydrolases"/>
    <property type="match status" value="1"/>
</dbReference>
<dbReference type="GO" id="GO:0016887">
    <property type="term" value="F:ATP hydrolysis activity"/>
    <property type="evidence" value="ECO:0007669"/>
    <property type="project" value="InterPro"/>
</dbReference>
<dbReference type="InterPro" id="IPR017871">
    <property type="entry name" value="ABC_transporter-like_CS"/>
</dbReference>
<evidence type="ECO:0000256" key="3">
    <source>
        <dbReference type="ARBA" id="ARBA00022840"/>
    </source>
</evidence>
<name>A0A4U1JHL1_9BACT</name>
<evidence type="ECO:0000313" key="5">
    <source>
        <dbReference type="EMBL" id="TKD12094.1"/>
    </source>
</evidence>
<dbReference type="EMBL" id="SSMQ01000004">
    <property type="protein sequence ID" value="TKD12094.1"/>
    <property type="molecule type" value="Genomic_DNA"/>
</dbReference>
<dbReference type="PROSITE" id="PS00211">
    <property type="entry name" value="ABC_TRANSPORTER_1"/>
    <property type="match status" value="1"/>
</dbReference>
<dbReference type="InterPro" id="IPR003593">
    <property type="entry name" value="AAA+_ATPase"/>
</dbReference>
<keyword evidence="1" id="KW-0813">Transport</keyword>
<evidence type="ECO:0000259" key="4">
    <source>
        <dbReference type="PROSITE" id="PS50893"/>
    </source>
</evidence>
<reference evidence="5 6" key="1">
    <citation type="submission" date="2019-04" db="EMBL/GenBank/DDBJ databases">
        <authorList>
            <person name="Li Y."/>
            <person name="Wang J."/>
        </authorList>
    </citation>
    <scope>NUCLEOTIDE SEQUENCE [LARGE SCALE GENOMIC DNA]</scope>
    <source>
        <strain evidence="5 6">DSM 14668</strain>
    </source>
</reference>
<evidence type="ECO:0000256" key="2">
    <source>
        <dbReference type="ARBA" id="ARBA00022741"/>
    </source>
</evidence>
<proteinExistence type="predicted"/>
<dbReference type="PANTHER" id="PTHR43023:SF6">
    <property type="entry name" value="INTERMEMBRANE PHOSPHOLIPID TRANSPORT SYSTEM ATP-BINDING PROTEIN MLAF"/>
    <property type="match status" value="1"/>
</dbReference>
<dbReference type="GO" id="GO:0005524">
    <property type="term" value="F:ATP binding"/>
    <property type="evidence" value="ECO:0007669"/>
    <property type="project" value="UniProtKB-KW"/>
</dbReference>
<dbReference type="OrthoDB" id="9809450at2"/>
<dbReference type="InterPro" id="IPR003439">
    <property type="entry name" value="ABC_transporter-like_ATP-bd"/>
</dbReference>
<protein>
    <submittedName>
        <fullName evidence="5">ATP-binding cassette domain-containing protein</fullName>
    </submittedName>
</protein>
<organism evidence="5 6">
    <name type="scientific">Polyangium fumosum</name>
    <dbReference type="NCBI Taxonomy" id="889272"/>
    <lineage>
        <taxon>Bacteria</taxon>
        <taxon>Pseudomonadati</taxon>
        <taxon>Myxococcota</taxon>
        <taxon>Polyangia</taxon>
        <taxon>Polyangiales</taxon>
        <taxon>Polyangiaceae</taxon>
        <taxon>Polyangium</taxon>
    </lineage>
</organism>
<feature type="domain" description="ABC transporter" evidence="4">
    <location>
        <begin position="18"/>
        <end position="255"/>
    </location>
</feature>
<accession>A0A4U1JHL1</accession>
<dbReference type="Proteomes" id="UP000309215">
    <property type="component" value="Unassembled WGS sequence"/>
</dbReference>
<sequence length="286" mass="31390">MSAGGTSQAPRIPPEDHVFVDNVKKSFGTTQVLKGVTMHLRRKETAVIIGGSGAGKTTLLRLLIGLEKPTSGHIWVDGEDIGPLGERQMNRVRQKFGMVFQYAALLDSLNIFDNVAFPLREHRKQMSEKDIRDKVVGMLNLLGLENKEQRMPSELSGGQRKRVGLARALMLEPKILIYDEPTSGLDPQTSRMVDDLIEETRDRFGVTSVVISHDMASTFRIAHQAFLVIQGQVVASGTPDELAYGESEIAREFIAASGIAPERISRVESLKQAAEGGAAVRYHPSS</sequence>
<dbReference type="PROSITE" id="PS50893">
    <property type="entry name" value="ABC_TRANSPORTER_2"/>
    <property type="match status" value="1"/>
</dbReference>
<keyword evidence="3 5" id="KW-0067">ATP-binding</keyword>
<dbReference type="Pfam" id="PF00005">
    <property type="entry name" value="ABC_tran"/>
    <property type="match status" value="1"/>
</dbReference>
<keyword evidence="2" id="KW-0547">Nucleotide-binding</keyword>
<dbReference type="RefSeq" id="WP_136927889.1">
    <property type="nucleotide sequence ID" value="NZ_SSMQ01000004.1"/>
</dbReference>
<dbReference type="SMART" id="SM00382">
    <property type="entry name" value="AAA"/>
    <property type="match status" value="1"/>
</dbReference>
<gene>
    <name evidence="5" type="ORF">E8A74_05655</name>
</gene>
<keyword evidence="6" id="KW-1185">Reference proteome</keyword>